<dbReference type="PANTHER" id="PTHR16305">
    <property type="entry name" value="TESTICULAR SOLUBLE ADENYLYL CYCLASE"/>
    <property type="match status" value="1"/>
</dbReference>
<dbReference type="InterPro" id="IPR036388">
    <property type="entry name" value="WH-like_DNA-bd_sf"/>
</dbReference>
<protein>
    <submittedName>
        <fullName evidence="5">AAA family ATPase</fullName>
    </submittedName>
</protein>
<accession>A0ABS5KHJ4</accession>
<dbReference type="Proteomes" id="UP000730482">
    <property type="component" value="Unassembled WGS sequence"/>
</dbReference>
<evidence type="ECO:0000256" key="2">
    <source>
        <dbReference type="ARBA" id="ARBA00022840"/>
    </source>
</evidence>
<dbReference type="RefSeq" id="WP_212007387.1">
    <property type="nucleotide sequence ID" value="NZ_JAAFYZ010000005.1"/>
</dbReference>
<dbReference type="Gene3D" id="1.25.40.10">
    <property type="entry name" value="Tetratricopeptide repeat domain"/>
    <property type="match status" value="1"/>
</dbReference>
<comment type="caution">
    <text evidence="5">The sequence shown here is derived from an EMBL/GenBank/DDBJ whole genome shotgun (WGS) entry which is preliminary data.</text>
</comment>
<keyword evidence="6" id="KW-1185">Reference proteome</keyword>
<dbReference type="InterPro" id="IPR011990">
    <property type="entry name" value="TPR-like_helical_dom_sf"/>
</dbReference>
<feature type="region of interest" description="Disordered" evidence="3">
    <location>
        <begin position="97"/>
        <end position="116"/>
    </location>
</feature>
<evidence type="ECO:0000313" key="6">
    <source>
        <dbReference type="Proteomes" id="UP000730482"/>
    </source>
</evidence>
<dbReference type="SMART" id="SM00421">
    <property type="entry name" value="HTH_LUXR"/>
    <property type="match status" value="1"/>
</dbReference>
<keyword evidence="2" id="KW-0067">ATP-binding</keyword>
<evidence type="ECO:0000256" key="3">
    <source>
        <dbReference type="SAM" id="MobiDB-lite"/>
    </source>
</evidence>
<dbReference type="SUPFAM" id="SSF48452">
    <property type="entry name" value="TPR-like"/>
    <property type="match status" value="1"/>
</dbReference>
<organism evidence="5 6">
    <name type="scientific">Catenulispora pinistramenti</name>
    <dbReference type="NCBI Taxonomy" id="2705254"/>
    <lineage>
        <taxon>Bacteria</taxon>
        <taxon>Bacillati</taxon>
        <taxon>Actinomycetota</taxon>
        <taxon>Actinomycetes</taxon>
        <taxon>Catenulisporales</taxon>
        <taxon>Catenulisporaceae</taxon>
        <taxon>Catenulispora</taxon>
    </lineage>
</organism>
<dbReference type="CDD" id="cd06170">
    <property type="entry name" value="LuxR_C_like"/>
    <property type="match status" value="1"/>
</dbReference>
<dbReference type="InterPro" id="IPR027417">
    <property type="entry name" value="P-loop_NTPase"/>
</dbReference>
<evidence type="ECO:0000313" key="5">
    <source>
        <dbReference type="EMBL" id="MBS2545729.1"/>
    </source>
</evidence>
<dbReference type="SUPFAM" id="SSF46894">
    <property type="entry name" value="C-terminal effector domain of the bipartite response regulators"/>
    <property type="match status" value="1"/>
</dbReference>
<reference evidence="5 6" key="1">
    <citation type="submission" date="2020-02" db="EMBL/GenBank/DDBJ databases">
        <title>Acidophilic actinobacteria isolated from forest soil.</title>
        <authorList>
            <person name="Golinska P."/>
        </authorList>
    </citation>
    <scope>NUCLEOTIDE SEQUENCE [LARGE SCALE GENOMIC DNA]</scope>
    <source>
        <strain evidence="5 6">NL8</strain>
    </source>
</reference>
<dbReference type="PANTHER" id="PTHR16305:SF35">
    <property type="entry name" value="TRANSCRIPTIONAL ACTIVATOR DOMAIN"/>
    <property type="match status" value="1"/>
</dbReference>
<dbReference type="InterPro" id="IPR016032">
    <property type="entry name" value="Sig_transdc_resp-reg_C-effctor"/>
</dbReference>
<dbReference type="Pfam" id="PF00196">
    <property type="entry name" value="GerE"/>
    <property type="match status" value="1"/>
</dbReference>
<dbReference type="Gene3D" id="1.10.10.10">
    <property type="entry name" value="Winged helix-like DNA-binding domain superfamily/Winged helix DNA-binding domain"/>
    <property type="match status" value="1"/>
</dbReference>
<dbReference type="InterPro" id="IPR041664">
    <property type="entry name" value="AAA_16"/>
</dbReference>
<dbReference type="EMBL" id="JAAFYZ010000005">
    <property type="protein sequence ID" value="MBS2545729.1"/>
    <property type="molecule type" value="Genomic_DNA"/>
</dbReference>
<gene>
    <name evidence="5" type="ORF">KGQ19_02485</name>
</gene>
<dbReference type="PROSITE" id="PS50043">
    <property type="entry name" value="HTH_LUXR_2"/>
    <property type="match status" value="1"/>
</dbReference>
<keyword evidence="1" id="KW-0547">Nucleotide-binding</keyword>
<dbReference type="PRINTS" id="PR00038">
    <property type="entry name" value="HTHLUXR"/>
</dbReference>
<dbReference type="Pfam" id="PF13191">
    <property type="entry name" value="AAA_16"/>
    <property type="match status" value="1"/>
</dbReference>
<proteinExistence type="predicted"/>
<evidence type="ECO:0000256" key="1">
    <source>
        <dbReference type="ARBA" id="ARBA00022741"/>
    </source>
</evidence>
<dbReference type="InterPro" id="IPR000792">
    <property type="entry name" value="Tscrpt_reg_LuxR_C"/>
</dbReference>
<dbReference type="PROSITE" id="PS00622">
    <property type="entry name" value="HTH_LUXR_1"/>
    <property type="match status" value="1"/>
</dbReference>
<dbReference type="SUPFAM" id="SSF52540">
    <property type="entry name" value="P-loop containing nucleoside triphosphate hydrolases"/>
    <property type="match status" value="1"/>
</dbReference>
<feature type="domain" description="HTH luxR-type" evidence="4">
    <location>
        <begin position="908"/>
        <end position="973"/>
    </location>
</feature>
<sequence>MTPTSLDGLVARDAELAVFQDFLDRLAHGRGGCALLEGEAGIGKSTLVAVLRDQARRAGFEVSHSTCDELRQRFPLAVLLDALGVDPRSPDPLRVWAATGEYGGSPSPPRADDDAEATARGWSVSLVGGDPVMAGVERLLELVDRLCANGPLVMAVDDLQCADEASLLVWHHLCRATLQLPLLLVGACRPVPRRTDLVRLRREIKARYGSVLSLDRLPREAVAELTRRVTGAPPGPALAERLELGAGNPFYVRELLDALARVRIATPSGPVTELADVAGPDAEQAADSRGLHARQSWRTLASAIADRIDFVSADTREVLRTAALLGADFSVAELTQVLGRSALDLAPTMEEAIAAGVLESEGIRLRFRHELLREALQESIPGPLRVTLRRDAAKALTAGGAPVEKVAELLLAATDAADGWELDWLAENAAGLSRRAPDVAAELIGHALGNAAHDDPRRDVLEDHLAALSFLMARYEQAEQSTRRILAAPASRERHGQAVWFLGYTLMRTNRLGEAHDLIARAVADPRASPVWQPRLGVLAAMAGLSADHYDEAAEAAKRILAAGGPDPDPMTAGYALHTMAMSRFARGDMTGTVEAIDQALAVIHAEPELTDLRLLLSANQAAALINLDRFAEAAERMRTARALAERTGTPRINSLIVLAGELAYQQGRWDDARAELATFADPTRNAFVQYLPTVVHGVEALIAGHRDDRRTANRHLHALPDATGTVAYQTNNGGYLLMARALAAESAGRADAAAAELRVLLDPEYAVMDDRASMFPHLVRLALDTADLPTARQAAEAARIDARANPLPRAVAAGDWCHGLIGSDPDLVLAAADAYRTAGRRLEHGNAMEDAAVLLAAAERVDHARSAAAEALAVYEGLGAVWDARRASARLRPHGVRPGVRKTRRRPQNGWAALTETETRVADLVRSGWSNPEIAKRLLLSRRTVETHVSHILAKLQAGSRREIAEIAESAESAGVTDGTGQRVAQH</sequence>
<name>A0ABS5KHJ4_9ACTN</name>
<evidence type="ECO:0000259" key="4">
    <source>
        <dbReference type="PROSITE" id="PS50043"/>
    </source>
</evidence>